<dbReference type="Gene3D" id="2.30.110.10">
    <property type="entry name" value="Electron Transport, Fmn-binding Protein, Chain A"/>
    <property type="match status" value="1"/>
</dbReference>
<reference evidence="1 2" key="1">
    <citation type="submission" date="2016-01" db="EMBL/GenBank/DDBJ databases">
        <title>Janibacter melonis strain CD11_4 genome sequencing and assembly.</title>
        <authorList>
            <person name="Nair G.R."/>
            <person name="Kaur G."/>
            <person name="Chander A.M."/>
            <person name="Mayilraj S."/>
        </authorList>
    </citation>
    <scope>NUCLEOTIDE SEQUENCE [LARGE SCALE GENOMIC DNA]</scope>
    <source>
        <strain evidence="1 2">CD11-4</strain>
    </source>
</reference>
<dbReference type="AlphaFoldDB" id="A0A176QAK2"/>
<evidence type="ECO:0000313" key="2">
    <source>
        <dbReference type="Proteomes" id="UP000076976"/>
    </source>
</evidence>
<protein>
    <recommendedName>
        <fullName evidence="3">FMN-binding negative transcriptional regulator</fullName>
    </recommendedName>
</protein>
<comment type="caution">
    <text evidence="1">The sequence shown here is derived from an EMBL/GenBank/DDBJ whole genome shotgun (WGS) entry which is preliminary data.</text>
</comment>
<dbReference type="PANTHER" id="PTHR35802:SF1">
    <property type="entry name" value="PROTEASE SYNTHASE AND SPORULATION PROTEIN PAI 2"/>
    <property type="match status" value="1"/>
</dbReference>
<dbReference type="STRING" id="262209.AWH69_09510"/>
<name>A0A176QAK2_9MICO</name>
<gene>
    <name evidence="1" type="ORF">AWH69_09510</name>
</gene>
<dbReference type="InterPro" id="IPR007396">
    <property type="entry name" value="TR_PAI2-type"/>
</dbReference>
<dbReference type="SUPFAM" id="SSF50475">
    <property type="entry name" value="FMN-binding split barrel"/>
    <property type="match status" value="1"/>
</dbReference>
<dbReference type="EMBL" id="LQZG01000003">
    <property type="protein sequence ID" value="OAB86687.1"/>
    <property type="molecule type" value="Genomic_DNA"/>
</dbReference>
<accession>A0A176QAK2</accession>
<dbReference type="PIRSF" id="PIRSF010372">
    <property type="entry name" value="PaiB"/>
    <property type="match status" value="1"/>
</dbReference>
<keyword evidence="2" id="KW-1185">Reference proteome</keyword>
<dbReference type="Pfam" id="PF04299">
    <property type="entry name" value="FMN_bind_2"/>
    <property type="match status" value="1"/>
</dbReference>
<evidence type="ECO:0008006" key="3">
    <source>
        <dbReference type="Google" id="ProtNLM"/>
    </source>
</evidence>
<dbReference type="InterPro" id="IPR012349">
    <property type="entry name" value="Split_barrel_FMN-bd"/>
</dbReference>
<dbReference type="RefSeq" id="WP_068274636.1">
    <property type="nucleotide sequence ID" value="NZ_LQZG01000003.1"/>
</dbReference>
<proteinExistence type="predicted"/>
<dbReference type="Proteomes" id="UP000076976">
    <property type="component" value="Unassembled WGS sequence"/>
</dbReference>
<evidence type="ECO:0000313" key="1">
    <source>
        <dbReference type="EMBL" id="OAB86687.1"/>
    </source>
</evidence>
<organism evidence="1 2">
    <name type="scientific">Janibacter melonis</name>
    <dbReference type="NCBI Taxonomy" id="262209"/>
    <lineage>
        <taxon>Bacteria</taxon>
        <taxon>Bacillati</taxon>
        <taxon>Actinomycetota</taxon>
        <taxon>Actinomycetes</taxon>
        <taxon>Micrococcales</taxon>
        <taxon>Intrasporangiaceae</taxon>
        <taxon>Janibacter</taxon>
    </lineage>
</organism>
<sequence>MPYLPPHDEVTDPAVLVPFVARHPLAALVTHDGTTPDVDLVPLLLLDDADGRRLVGHVARANPLWRPGRQEGPVMATFGPAEHYVSPTWYPSKAVDHRVVPTWNYLVVHGWGELVVHDDPRWVRGVLARLTTAMESGREQPWRMGMAPADYLDARLGDVVGVEIPLTRLVGRFKVSAARSDADRLGAHDGIAGEGGGRAVEDLLAAMADPPQRAAAPRDDS</sequence>
<dbReference type="PANTHER" id="PTHR35802">
    <property type="entry name" value="PROTEASE SYNTHASE AND SPORULATION PROTEIN PAI 2"/>
    <property type="match status" value="1"/>
</dbReference>